<accession>A0A6I3P571</accession>
<comment type="caution">
    <text evidence="1">The sequence shown here is derived from an EMBL/GenBank/DDBJ whole genome shotgun (WGS) entry which is preliminary data.</text>
</comment>
<reference evidence="1 2" key="1">
    <citation type="journal article" date="2019" name="Nat. Med.">
        <title>A library of human gut bacterial isolates paired with longitudinal multiomics data enables mechanistic microbiome research.</title>
        <authorList>
            <person name="Poyet M."/>
            <person name="Groussin M."/>
            <person name="Gibbons S.M."/>
            <person name="Avila-Pacheco J."/>
            <person name="Jiang X."/>
            <person name="Kearney S.M."/>
            <person name="Perrotta A.R."/>
            <person name="Berdy B."/>
            <person name="Zhao S."/>
            <person name="Lieberman T.D."/>
            <person name="Swanson P.K."/>
            <person name="Smith M."/>
            <person name="Roesemann S."/>
            <person name="Alexander J.E."/>
            <person name="Rich S.A."/>
            <person name="Livny J."/>
            <person name="Vlamakis H."/>
            <person name="Clish C."/>
            <person name="Bullock K."/>
            <person name="Deik A."/>
            <person name="Scott J."/>
            <person name="Pierce K.A."/>
            <person name="Xavier R.J."/>
            <person name="Alm E.J."/>
        </authorList>
    </citation>
    <scope>NUCLEOTIDE SEQUENCE [LARGE SCALE GENOMIC DNA]</scope>
    <source>
        <strain evidence="1 2">BIOML-A18</strain>
    </source>
</reference>
<dbReference type="PROSITE" id="PS51257">
    <property type="entry name" value="PROKAR_LIPOPROTEIN"/>
    <property type="match status" value="1"/>
</dbReference>
<name>A0A6I3P571_STRPA</name>
<dbReference type="AlphaFoldDB" id="A0A6I3P571"/>
<evidence type="ECO:0008006" key="3">
    <source>
        <dbReference type="Google" id="ProtNLM"/>
    </source>
</evidence>
<dbReference type="EMBL" id="WMYS01000003">
    <property type="protein sequence ID" value="MTR41518.1"/>
    <property type="molecule type" value="Genomic_DNA"/>
</dbReference>
<organism evidence="1 2">
    <name type="scientific">Streptococcus parasanguinis</name>
    <dbReference type="NCBI Taxonomy" id="1318"/>
    <lineage>
        <taxon>Bacteria</taxon>
        <taxon>Bacillati</taxon>
        <taxon>Bacillota</taxon>
        <taxon>Bacilli</taxon>
        <taxon>Lactobacillales</taxon>
        <taxon>Streptococcaceae</taxon>
        <taxon>Streptococcus</taxon>
    </lineage>
</organism>
<proteinExistence type="predicted"/>
<protein>
    <recommendedName>
        <fullName evidence="3">Lipoprotein</fullName>
    </recommendedName>
</protein>
<gene>
    <name evidence="1" type="ORF">GMC75_07530</name>
</gene>
<dbReference type="Proteomes" id="UP000430295">
    <property type="component" value="Unassembled WGS sequence"/>
</dbReference>
<sequence>MRKLIGILLLSLSIITLIACSKNNYQSLDGEYYWISSERNELAFTIKGNNASIEHGEADSFIINKQKNTIELTGQNIASRTEEYSFKDGVFSVDISGVKHDYYLKGSEAYKKALKQYGYK</sequence>
<dbReference type="RefSeq" id="WP_155199128.1">
    <property type="nucleotide sequence ID" value="NZ_JASHAP010000013.1"/>
</dbReference>
<evidence type="ECO:0000313" key="2">
    <source>
        <dbReference type="Proteomes" id="UP000430295"/>
    </source>
</evidence>
<evidence type="ECO:0000313" key="1">
    <source>
        <dbReference type="EMBL" id="MTR41518.1"/>
    </source>
</evidence>